<dbReference type="Pfam" id="PF00999">
    <property type="entry name" value="Na_H_Exchanger"/>
    <property type="match status" value="1"/>
</dbReference>
<keyword evidence="6 8" id="KW-0472">Membrane</keyword>
<feature type="transmembrane region" description="Helical" evidence="8">
    <location>
        <begin position="290"/>
        <end position="312"/>
    </location>
</feature>
<dbReference type="RefSeq" id="WP_150475323.1">
    <property type="nucleotide sequence ID" value="NZ_CP023697.1"/>
</dbReference>
<dbReference type="GeneID" id="95536273"/>
<accession>A0ABX6AZR7</accession>
<evidence type="ECO:0000256" key="7">
    <source>
        <dbReference type="SAM" id="MobiDB-lite"/>
    </source>
</evidence>
<name>A0ABX6AZR7_9ACTN</name>
<protein>
    <submittedName>
        <fullName evidence="10">Cation:proton antiporter</fullName>
    </submittedName>
</protein>
<feature type="transmembrane region" description="Helical" evidence="8">
    <location>
        <begin position="178"/>
        <end position="198"/>
    </location>
</feature>
<gene>
    <name evidence="10" type="ORF">CP972_17225</name>
</gene>
<evidence type="ECO:0000256" key="1">
    <source>
        <dbReference type="ARBA" id="ARBA00004141"/>
    </source>
</evidence>
<evidence type="ECO:0000256" key="2">
    <source>
        <dbReference type="ARBA" id="ARBA00005551"/>
    </source>
</evidence>
<evidence type="ECO:0000256" key="6">
    <source>
        <dbReference type="ARBA" id="ARBA00023136"/>
    </source>
</evidence>
<feature type="transmembrane region" description="Helical" evidence="8">
    <location>
        <begin position="324"/>
        <end position="345"/>
    </location>
</feature>
<feature type="domain" description="Cation/H+ exchanger transmembrane" evidence="9">
    <location>
        <begin position="15"/>
        <end position="371"/>
    </location>
</feature>
<proteinExistence type="inferred from homology"/>
<dbReference type="PANTHER" id="PTHR42751">
    <property type="entry name" value="SODIUM/HYDROGEN EXCHANGER FAMILY/TRKA DOMAIN PROTEIN"/>
    <property type="match status" value="1"/>
</dbReference>
<evidence type="ECO:0000256" key="3">
    <source>
        <dbReference type="ARBA" id="ARBA00022448"/>
    </source>
</evidence>
<evidence type="ECO:0000256" key="5">
    <source>
        <dbReference type="ARBA" id="ARBA00022989"/>
    </source>
</evidence>
<feature type="transmembrane region" description="Helical" evidence="8">
    <location>
        <begin position="57"/>
        <end position="78"/>
    </location>
</feature>
<comment type="similarity">
    <text evidence="2">Belongs to the monovalent cation:proton antiporter 2 (CPA2) transporter (TC 2.A.37) family.</text>
</comment>
<evidence type="ECO:0000256" key="4">
    <source>
        <dbReference type="ARBA" id="ARBA00022692"/>
    </source>
</evidence>
<dbReference type="EMBL" id="CP023697">
    <property type="protein sequence ID" value="QEV07152.1"/>
    <property type="molecule type" value="Genomic_DNA"/>
</dbReference>
<keyword evidence="4 8" id="KW-0812">Transmembrane</keyword>
<feature type="transmembrane region" description="Helical" evidence="8">
    <location>
        <begin position="218"/>
        <end position="236"/>
    </location>
</feature>
<dbReference type="PANTHER" id="PTHR42751:SF6">
    <property type="entry name" value="CONSERVED INTEGRAL MEMBRANE TRANSPORT PROTEIN-RELATED"/>
    <property type="match status" value="1"/>
</dbReference>
<evidence type="ECO:0000256" key="8">
    <source>
        <dbReference type="SAM" id="Phobius"/>
    </source>
</evidence>
<feature type="transmembrane region" description="Helical" evidence="8">
    <location>
        <begin position="33"/>
        <end position="51"/>
    </location>
</feature>
<keyword evidence="3" id="KW-0813">Transport</keyword>
<keyword evidence="5 8" id="KW-1133">Transmembrane helix</keyword>
<evidence type="ECO:0000313" key="11">
    <source>
        <dbReference type="Proteomes" id="UP000326041"/>
    </source>
</evidence>
<evidence type="ECO:0000313" key="10">
    <source>
        <dbReference type="EMBL" id="QEV07152.1"/>
    </source>
</evidence>
<dbReference type="InterPro" id="IPR038770">
    <property type="entry name" value="Na+/solute_symporter_sf"/>
</dbReference>
<feature type="transmembrane region" description="Helical" evidence="8">
    <location>
        <begin position="351"/>
        <end position="373"/>
    </location>
</feature>
<reference evidence="10 11" key="1">
    <citation type="submission" date="2017-09" db="EMBL/GenBank/DDBJ databases">
        <authorList>
            <person name="Lee N."/>
            <person name="Cho B.-K."/>
        </authorList>
    </citation>
    <scope>NUCLEOTIDE SEQUENCE [LARGE SCALE GENOMIC DNA]</scope>
    <source>
        <strain evidence="10 11">ATCC 13879</strain>
    </source>
</reference>
<organism evidence="10 11">
    <name type="scientific">Streptomyces prasinus</name>
    <dbReference type="NCBI Taxonomy" id="67345"/>
    <lineage>
        <taxon>Bacteria</taxon>
        <taxon>Bacillati</taxon>
        <taxon>Actinomycetota</taxon>
        <taxon>Actinomycetes</taxon>
        <taxon>Kitasatosporales</taxon>
        <taxon>Streptomycetaceae</taxon>
        <taxon>Streptomyces</taxon>
    </lineage>
</organism>
<feature type="transmembrane region" description="Helical" evidence="8">
    <location>
        <begin position="6"/>
        <end position="26"/>
    </location>
</feature>
<dbReference type="InterPro" id="IPR006153">
    <property type="entry name" value="Cation/H_exchanger_TM"/>
</dbReference>
<dbReference type="Proteomes" id="UP000326041">
    <property type="component" value="Chromosome"/>
</dbReference>
<sequence>MHNTTAMLIELGAIILALGLLGRLAGRVGFSPIPLYLLAGLAFGHGGILPLQASEEFVATGAEIGVILLLLMLGLEYSASSLVTTLKTQYPSGAVDFVLNAAPGAVAALLLGWGPVAAVALAGVTWISSSGVIAKVLGDLGRTGNRETPVVLCVLVMEDLAMAVYLPILTALLAGVSLAGGSVTLLISLGTVGAVLYIALRHGRIVSRAVSSDNPEMLLLAVLGLTLLVAGVAQHLQVSAAVGAFLVGIALSEEVAEGAHGLLSPLRDLFAAVFFVFFGLHTDPADIPPVLLPALALAVVTMLTKIATGWWAARRAGIAPKGRWRTGGTLVARGEFSIVIAGLAVGTEPRIGPLATAYVLILVVLGPLTARWTEPLASRLTRRRSPDKPRNTAPVDQSEPVHAGG</sequence>
<evidence type="ECO:0000259" key="9">
    <source>
        <dbReference type="Pfam" id="PF00999"/>
    </source>
</evidence>
<dbReference type="Gene3D" id="1.20.1530.20">
    <property type="match status" value="1"/>
</dbReference>
<feature type="region of interest" description="Disordered" evidence="7">
    <location>
        <begin position="379"/>
        <end position="405"/>
    </location>
</feature>
<comment type="subcellular location">
    <subcellularLocation>
        <location evidence="1">Membrane</location>
        <topology evidence="1">Multi-pass membrane protein</topology>
    </subcellularLocation>
</comment>
<keyword evidence="11" id="KW-1185">Reference proteome</keyword>
<feature type="transmembrane region" description="Helical" evidence="8">
    <location>
        <begin position="117"/>
        <end position="138"/>
    </location>
</feature>
<feature type="transmembrane region" description="Helical" evidence="8">
    <location>
        <begin position="150"/>
        <end position="172"/>
    </location>
</feature>